<feature type="domain" description="HTH gntR-type" evidence="4">
    <location>
        <begin position="14"/>
        <end position="81"/>
    </location>
</feature>
<dbReference type="PANTHER" id="PTHR43537">
    <property type="entry name" value="TRANSCRIPTIONAL REGULATOR, GNTR FAMILY"/>
    <property type="match status" value="1"/>
</dbReference>
<dbReference type="InterPro" id="IPR008920">
    <property type="entry name" value="TF_FadR/GntR_C"/>
</dbReference>
<protein>
    <submittedName>
        <fullName evidence="5">GntR family transcriptional regulator</fullName>
    </submittedName>
</protein>
<dbReference type="SUPFAM" id="SSF48008">
    <property type="entry name" value="GntR ligand-binding domain-like"/>
    <property type="match status" value="1"/>
</dbReference>
<reference evidence="5" key="1">
    <citation type="submission" date="2022-08" db="EMBL/GenBank/DDBJ databases">
        <authorList>
            <person name="Li F."/>
        </authorList>
    </citation>
    <scope>NUCLEOTIDE SEQUENCE</scope>
    <source>
        <strain evidence="5">MQZ15Z-1</strain>
    </source>
</reference>
<evidence type="ECO:0000313" key="5">
    <source>
        <dbReference type="EMBL" id="MCS0494666.1"/>
    </source>
</evidence>
<dbReference type="SMART" id="SM00895">
    <property type="entry name" value="FCD"/>
    <property type="match status" value="1"/>
</dbReference>
<keyword evidence="2" id="KW-0238">DNA-binding</keyword>
<dbReference type="InterPro" id="IPR036390">
    <property type="entry name" value="WH_DNA-bd_sf"/>
</dbReference>
<dbReference type="Gene3D" id="1.10.10.10">
    <property type="entry name" value="Winged helix-like DNA-binding domain superfamily/Winged helix DNA-binding domain"/>
    <property type="match status" value="1"/>
</dbReference>
<dbReference type="InterPro" id="IPR036388">
    <property type="entry name" value="WH-like_DNA-bd_sf"/>
</dbReference>
<evidence type="ECO:0000259" key="4">
    <source>
        <dbReference type="PROSITE" id="PS50949"/>
    </source>
</evidence>
<accession>A0A9X2P9S1</accession>
<dbReference type="EMBL" id="JANTHZ010000002">
    <property type="protein sequence ID" value="MCS0494666.1"/>
    <property type="molecule type" value="Genomic_DNA"/>
</dbReference>
<keyword evidence="6" id="KW-1185">Reference proteome</keyword>
<dbReference type="InterPro" id="IPR011711">
    <property type="entry name" value="GntR_C"/>
</dbReference>
<dbReference type="Pfam" id="PF00392">
    <property type="entry name" value="GntR"/>
    <property type="match status" value="1"/>
</dbReference>
<dbReference type="RefSeq" id="WP_258731694.1">
    <property type="nucleotide sequence ID" value="NZ_JANTHZ010000002.1"/>
</dbReference>
<comment type="caution">
    <text evidence="5">The sequence shown here is derived from an EMBL/GenBank/DDBJ whole genome shotgun (WGS) entry which is preliminary data.</text>
</comment>
<evidence type="ECO:0000256" key="3">
    <source>
        <dbReference type="ARBA" id="ARBA00023163"/>
    </source>
</evidence>
<dbReference type="PANTHER" id="PTHR43537:SF5">
    <property type="entry name" value="UXU OPERON TRANSCRIPTIONAL REGULATOR"/>
    <property type="match status" value="1"/>
</dbReference>
<dbReference type="GO" id="GO:0003700">
    <property type="term" value="F:DNA-binding transcription factor activity"/>
    <property type="evidence" value="ECO:0007669"/>
    <property type="project" value="InterPro"/>
</dbReference>
<organism evidence="5 6">
    <name type="scientific">Ancylobacter mangrovi</name>
    <dbReference type="NCBI Taxonomy" id="2972472"/>
    <lineage>
        <taxon>Bacteria</taxon>
        <taxon>Pseudomonadati</taxon>
        <taxon>Pseudomonadota</taxon>
        <taxon>Alphaproteobacteria</taxon>
        <taxon>Hyphomicrobiales</taxon>
        <taxon>Xanthobacteraceae</taxon>
        <taxon>Ancylobacter</taxon>
    </lineage>
</organism>
<dbReference type="AlphaFoldDB" id="A0A9X2P9S1"/>
<dbReference type="InterPro" id="IPR000524">
    <property type="entry name" value="Tscrpt_reg_HTH_GntR"/>
</dbReference>
<dbReference type="Gene3D" id="1.20.120.530">
    <property type="entry name" value="GntR ligand-binding domain-like"/>
    <property type="match status" value="1"/>
</dbReference>
<dbReference type="Pfam" id="PF07729">
    <property type="entry name" value="FCD"/>
    <property type="match status" value="1"/>
</dbReference>
<keyword evidence="3" id="KW-0804">Transcription</keyword>
<sequence length="305" mass="34823">MDSLSARPGSSRRSTALNDLARRIADHIRESNLPSGAHISAQDLASRFSASRTPINRALRLLETRNILVHHTNRGFFVASGDSAHTEADDSINELERIYTAILTDRIRDNIPNVVLESHLINRYNISASQLSMVLSRIAKEGWIERRGGYGWEFTEYLTTPEALAQTFRVRQALEPASLLEPGYELDLDRAAYCRLVEQNMLAGDIQSMSPEALFMRGVRFHETIVAGSKNPFMIETIQKMNRLRRLLAYYATEQRRAYHQHCYEHLELLDLLEAGKHRQAADALRLHLQNVEANYERIRAVLTK</sequence>
<dbReference type="PROSITE" id="PS50949">
    <property type="entry name" value="HTH_GNTR"/>
    <property type="match status" value="1"/>
</dbReference>
<dbReference type="SUPFAM" id="SSF46785">
    <property type="entry name" value="Winged helix' DNA-binding domain"/>
    <property type="match status" value="1"/>
</dbReference>
<keyword evidence="1" id="KW-0805">Transcription regulation</keyword>
<proteinExistence type="predicted"/>
<dbReference type="SMART" id="SM00345">
    <property type="entry name" value="HTH_GNTR"/>
    <property type="match status" value="1"/>
</dbReference>
<name>A0A9X2P9S1_9HYPH</name>
<dbReference type="GO" id="GO:0003677">
    <property type="term" value="F:DNA binding"/>
    <property type="evidence" value="ECO:0007669"/>
    <property type="project" value="UniProtKB-KW"/>
</dbReference>
<evidence type="ECO:0000256" key="2">
    <source>
        <dbReference type="ARBA" id="ARBA00023125"/>
    </source>
</evidence>
<gene>
    <name evidence="5" type="ORF">NVS89_06110</name>
</gene>
<evidence type="ECO:0000256" key="1">
    <source>
        <dbReference type="ARBA" id="ARBA00023015"/>
    </source>
</evidence>
<dbReference type="Proteomes" id="UP001151088">
    <property type="component" value="Unassembled WGS sequence"/>
</dbReference>
<evidence type="ECO:0000313" key="6">
    <source>
        <dbReference type="Proteomes" id="UP001151088"/>
    </source>
</evidence>